<evidence type="ECO:0000313" key="2">
    <source>
        <dbReference type="Proteomes" id="UP000283374"/>
    </source>
</evidence>
<dbReference type="AlphaFoldDB" id="A0A413RMC0"/>
<gene>
    <name evidence="1" type="ORF">D1825_07765</name>
</gene>
<comment type="caution">
    <text evidence="1">The sequence shown here is derived from an EMBL/GenBank/DDBJ whole genome shotgun (WGS) entry which is preliminary data.</text>
</comment>
<dbReference type="Proteomes" id="UP000283374">
    <property type="component" value="Unassembled WGS sequence"/>
</dbReference>
<accession>A0A413RMC0</accession>
<protein>
    <submittedName>
        <fullName evidence="1">FliA/WhiG family RNA polymerase sigma factor</fullName>
    </submittedName>
</protein>
<dbReference type="EMBL" id="QWKP01000177">
    <property type="protein sequence ID" value="RHA41979.1"/>
    <property type="molecule type" value="Genomic_DNA"/>
</dbReference>
<organism evidence="1 2">
    <name type="scientific">Cellulomonas rhizosphaerae</name>
    <dbReference type="NCBI Taxonomy" id="2293719"/>
    <lineage>
        <taxon>Bacteria</taxon>
        <taxon>Bacillati</taxon>
        <taxon>Actinomycetota</taxon>
        <taxon>Actinomycetes</taxon>
        <taxon>Micrococcales</taxon>
        <taxon>Cellulomonadaceae</taxon>
        <taxon>Cellulomonas</taxon>
    </lineage>
</organism>
<name>A0A413RMC0_9CELL</name>
<evidence type="ECO:0000313" key="1">
    <source>
        <dbReference type="EMBL" id="RHA41979.1"/>
    </source>
</evidence>
<keyword evidence="2" id="KW-1185">Reference proteome</keyword>
<feature type="non-terminal residue" evidence="1">
    <location>
        <position position="99"/>
    </location>
</feature>
<proteinExistence type="predicted"/>
<sequence length="99" mass="10073">MTTTQVDAAAAWLAHVGADAAPAGVVPQPRNLQADGAVDAELGSLVEAPEIPTQRAPLADEAAAALALLWVDLKDKGCATARQNLILHYAPLVAAVAGR</sequence>
<reference evidence="1 2" key="1">
    <citation type="submission" date="2018-08" db="EMBL/GenBank/DDBJ databases">
        <title>Cellulomonas rhizosphaerae sp. nov., a novel actinomycete isolated from soil.</title>
        <authorList>
            <person name="Tian Y."/>
        </authorList>
    </citation>
    <scope>NUCLEOTIDE SEQUENCE [LARGE SCALE GENOMIC DNA]</scope>
    <source>
        <strain evidence="1 2">NEAU-TCZ24</strain>
    </source>
</reference>